<reference evidence="3" key="2">
    <citation type="submission" date="2015-01" db="EMBL/GenBank/DDBJ databases">
        <title>Evolutionary Origins and Diversification of the Mycorrhizal Mutualists.</title>
        <authorList>
            <consortium name="DOE Joint Genome Institute"/>
            <consortium name="Mycorrhizal Genomics Consortium"/>
            <person name="Kohler A."/>
            <person name="Kuo A."/>
            <person name="Nagy L.G."/>
            <person name="Floudas D."/>
            <person name="Copeland A."/>
            <person name="Barry K.W."/>
            <person name="Cichocki N."/>
            <person name="Veneault-Fourrey C."/>
            <person name="LaButti K."/>
            <person name="Lindquist E.A."/>
            <person name="Lipzen A."/>
            <person name="Lundell T."/>
            <person name="Morin E."/>
            <person name="Murat C."/>
            <person name="Riley R."/>
            <person name="Ohm R."/>
            <person name="Sun H."/>
            <person name="Tunlid A."/>
            <person name="Henrissat B."/>
            <person name="Grigoriev I.V."/>
            <person name="Hibbett D.S."/>
            <person name="Martin F."/>
        </authorList>
    </citation>
    <scope>NUCLEOTIDE SEQUENCE [LARGE SCALE GENOMIC DNA]</scope>
    <source>
        <strain evidence="3">441</strain>
    </source>
</reference>
<accession>A0A0C9ZJ07</accession>
<gene>
    <name evidence="2" type="ORF">PISMIDRAFT_676444</name>
</gene>
<dbReference type="Proteomes" id="UP000054018">
    <property type="component" value="Unassembled WGS sequence"/>
</dbReference>
<keyword evidence="3" id="KW-1185">Reference proteome</keyword>
<reference evidence="2 3" key="1">
    <citation type="submission" date="2014-04" db="EMBL/GenBank/DDBJ databases">
        <authorList>
            <consortium name="DOE Joint Genome Institute"/>
            <person name="Kuo A."/>
            <person name="Kohler A."/>
            <person name="Costa M.D."/>
            <person name="Nagy L.G."/>
            <person name="Floudas D."/>
            <person name="Copeland A."/>
            <person name="Barry K.W."/>
            <person name="Cichocki N."/>
            <person name="Veneault-Fourrey C."/>
            <person name="LaButti K."/>
            <person name="Lindquist E.A."/>
            <person name="Lipzen A."/>
            <person name="Lundell T."/>
            <person name="Morin E."/>
            <person name="Murat C."/>
            <person name="Sun H."/>
            <person name="Tunlid A."/>
            <person name="Henrissat B."/>
            <person name="Grigoriev I.V."/>
            <person name="Hibbett D.S."/>
            <person name="Martin F."/>
            <person name="Nordberg H.P."/>
            <person name="Cantor M.N."/>
            <person name="Hua S.X."/>
        </authorList>
    </citation>
    <scope>NUCLEOTIDE SEQUENCE [LARGE SCALE GENOMIC DNA]</scope>
    <source>
        <strain evidence="2 3">441</strain>
    </source>
</reference>
<evidence type="ECO:0000313" key="2">
    <source>
        <dbReference type="EMBL" id="KIK25934.1"/>
    </source>
</evidence>
<sequence>MSGHGAQLALITFTRKATARHKRVATAEHQDLGCFSSDFFLDVDDKRASRPSGGQRALQDPSKVRPRQ</sequence>
<evidence type="ECO:0000256" key="1">
    <source>
        <dbReference type="SAM" id="MobiDB-lite"/>
    </source>
</evidence>
<feature type="region of interest" description="Disordered" evidence="1">
    <location>
        <begin position="45"/>
        <end position="68"/>
    </location>
</feature>
<evidence type="ECO:0000313" key="3">
    <source>
        <dbReference type="Proteomes" id="UP000054018"/>
    </source>
</evidence>
<organism evidence="2 3">
    <name type="scientific">Pisolithus microcarpus 441</name>
    <dbReference type="NCBI Taxonomy" id="765257"/>
    <lineage>
        <taxon>Eukaryota</taxon>
        <taxon>Fungi</taxon>
        <taxon>Dikarya</taxon>
        <taxon>Basidiomycota</taxon>
        <taxon>Agaricomycotina</taxon>
        <taxon>Agaricomycetes</taxon>
        <taxon>Agaricomycetidae</taxon>
        <taxon>Boletales</taxon>
        <taxon>Sclerodermatineae</taxon>
        <taxon>Pisolithaceae</taxon>
        <taxon>Pisolithus</taxon>
    </lineage>
</organism>
<dbReference type="HOGENOM" id="CLU_2794883_0_0_1"/>
<dbReference type="EMBL" id="KN833704">
    <property type="protein sequence ID" value="KIK25934.1"/>
    <property type="molecule type" value="Genomic_DNA"/>
</dbReference>
<dbReference type="AlphaFoldDB" id="A0A0C9ZJ07"/>
<name>A0A0C9ZJ07_9AGAM</name>
<protein>
    <submittedName>
        <fullName evidence="2">Uncharacterized protein</fullName>
    </submittedName>
</protein>
<proteinExistence type="predicted"/>